<keyword evidence="2" id="KW-0378">Hydrolase</keyword>
<dbReference type="EMBL" id="JBBMFA010000110">
    <property type="protein sequence ID" value="MEQ2521485.1"/>
    <property type="molecule type" value="Genomic_DNA"/>
</dbReference>
<feature type="compositionally biased region" description="Basic and acidic residues" evidence="1">
    <location>
        <begin position="90"/>
        <end position="101"/>
    </location>
</feature>
<dbReference type="GO" id="GO:0004386">
    <property type="term" value="F:helicase activity"/>
    <property type="evidence" value="ECO:0007669"/>
    <property type="project" value="UniProtKB-KW"/>
</dbReference>
<proteinExistence type="predicted"/>
<feature type="region of interest" description="Disordered" evidence="1">
    <location>
        <begin position="80"/>
        <end position="101"/>
    </location>
</feature>
<keyword evidence="3" id="KW-1185">Reference proteome</keyword>
<comment type="caution">
    <text evidence="2">The sequence shown here is derived from an EMBL/GenBank/DDBJ whole genome shotgun (WGS) entry which is preliminary data.</text>
</comment>
<keyword evidence="2" id="KW-0347">Helicase</keyword>
<keyword evidence="2" id="KW-0067">ATP-binding</keyword>
<dbReference type="Proteomes" id="UP001477672">
    <property type="component" value="Unassembled WGS sequence"/>
</dbReference>
<accession>A0ABV1GI10</accession>
<name>A0ABV1GI10_9FIRM</name>
<gene>
    <name evidence="2" type="ORF">WMO24_13775</name>
</gene>
<evidence type="ECO:0000313" key="2">
    <source>
        <dbReference type="EMBL" id="MEQ2521485.1"/>
    </source>
</evidence>
<reference evidence="2 3" key="1">
    <citation type="submission" date="2024-03" db="EMBL/GenBank/DDBJ databases">
        <title>Human intestinal bacterial collection.</title>
        <authorList>
            <person name="Pauvert C."/>
            <person name="Hitch T.C.A."/>
            <person name="Clavel T."/>
        </authorList>
    </citation>
    <scope>NUCLEOTIDE SEQUENCE [LARGE SCALE GENOMIC DNA]</scope>
    <source>
        <strain evidence="2 3">CLA-JM-H11</strain>
    </source>
</reference>
<dbReference type="Gene3D" id="1.10.8.200">
    <property type="entry name" value="Replisome organizer (g39p helicase loader/inhibitor protein)"/>
    <property type="match status" value="1"/>
</dbReference>
<protein>
    <submittedName>
        <fullName evidence="2">Replicative helicase loader/inhibitor</fullName>
    </submittedName>
</protein>
<dbReference type="RefSeq" id="WP_349216931.1">
    <property type="nucleotide sequence ID" value="NZ_JBBMFA010000110.1"/>
</dbReference>
<evidence type="ECO:0000256" key="1">
    <source>
        <dbReference type="SAM" id="MobiDB-lite"/>
    </source>
</evidence>
<evidence type="ECO:0000313" key="3">
    <source>
        <dbReference type="Proteomes" id="UP001477672"/>
    </source>
</evidence>
<organism evidence="2 3">
    <name type="scientific">Ruthenibacterium intestinale</name>
    <dbReference type="NCBI Taxonomy" id="3133163"/>
    <lineage>
        <taxon>Bacteria</taxon>
        <taxon>Bacillati</taxon>
        <taxon>Bacillota</taxon>
        <taxon>Clostridia</taxon>
        <taxon>Eubacteriales</taxon>
        <taxon>Oscillospiraceae</taxon>
        <taxon>Ruthenibacterium</taxon>
    </lineage>
</organism>
<sequence length="101" mass="11662">MTRQEVKQLMAQIRAAWPSFYRDADADTLRTAMDLWAQALEQLTARDARRALALLMRESRYPPTAADVWQAAQRLRPQLAARPAPVFHPIQERSDPHESEH</sequence>
<keyword evidence="2" id="KW-0547">Nucleotide-binding</keyword>